<sequence>MLCAEIGVVNQPKNFGASLPGVYRQCAVAYTDFWDSYKTVIPSKRHRQVGK</sequence>
<comment type="caution">
    <text evidence="1">The sequence shown here is derived from an EMBL/GenBank/DDBJ whole genome shotgun (WGS) entry which is preliminary data.</text>
</comment>
<organism evidence="1 2">
    <name type="scientific">Microcystis aeruginosa PCC 9806</name>
    <dbReference type="NCBI Taxonomy" id="1160282"/>
    <lineage>
        <taxon>Bacteria</taxon>
        <taxon>Bacillati</taxon>
        <taxon>Cyanobacteriota</taxon>
        <taxon>Cyanophyceae</taxon>
        <taxon>Oscillatoriophycideae</taxon>
        <taxon>Chroococcales</taxon>
        <taxon>Microcystaceae</taxon>
        <taxon>Microcystis</taxon>
    </lineage>
</organism>
<evidence type="ECO:0000313" key="1">
    <source>
        <dbReference type="EMBL" id="CCI12032.1"/>
    </source>
</evidence>
<gene>
    <name evidence="1" type="ORF">MICAE_1030036</name>
</gene>
<accession>I4GQF8</accession>
<dbReference type="AlphaFoldDB" id="I4GQF8"/>
<dbReference type="EMBL" id="CAIL01000006">
    <property type="protein sequence ID" value="CCI12032.1"/>
    <property type="molecule type" value="Genomic_DNA"/>
</dbReference>
<protein>
    <submittedName>
        <fullName evidence="1">Genome sequencing data, contig C293</fullName>
    </submittedName>
</protein>
<dbReference type="Proteomes" id="UP000003273">
    <property type="component" value="Unassembled WGS sequence"/>
</dbReference>
<evidence type="ECO:0000313" key="2">
    <source>
        <dbReference type="Proteomes" id="UP000003273"/>
    </source>
</evidence>
<dbReference type="HOGENOM" id="CLU_205259_0_0_3"/>
<proteinExistence type="predicted"/>
<reference evidence="1 2" key="1">
    <citation type="submission" date="2012-04" db="EMBL/GenBank/DDBJ databases">
        <authorList>
            <person name="Genoscope - CEA"/>
        </authorList>
    </citation>
    <scope>NUCLEOTIDE SEQUENCE [LARGE SCALE GENOMIC DNA]</scope>
    <source>
        <strain evidence="1 2">9806</strain>
    </source>
</reference>
<name>I4GQF8_MICAE</name>